<keyword evidence="3" id="KW-1185">Reference proteome</keyword>
<dbReference type="Proteomes" id="UP000050863">
    <property type="component" value="Unassembled WGS sequence"/>
</dbReference>
<comment type="caution">
    <text evidence="2">The sequence shown here is derived from an EMBL/GenBank/DDBJ whole genome shotgun (WGS) entry which is preliminary data.</text>
</comment>
<dbReference type="RefSeq" id="WP_057837209.1">
    <property type="nucleotide sequence ID" value="NZ_LLXZ01000123.1"/>
</dbReference>
<accession>A0A0R3LJ74</accession>
<feature type="chain" id="PRO_5006443121" description="DUF1508 domain-containing protein" evidence="1">
    <location>
        <begin position="24"/>
        <end position="76"/>
    </location>
</feature>
<evidence type="ECO:0000256" key="1">
    <source>
        <dbReference type="SAM" id="SignalP"/>
    </source>
</evidence>
<feature type="signal peptide" evidence="1">
    <location>
        <begin position="1"/>
        <end position="23"/>
    </location>
</feature>
<evidence type="ECO:0008006" key="4">
    <source>
        <dbReference type="Google" id="ProtNLM"/>
    </source>
</evidence>
<sequence length="76" mass="8027">MKKFLMIGTIALAASAVAGSAVAAEFYVVRDATTKKCTVVDTRPTTTTTTIVDNGTFKTKTEAETGMKTMKVCTSN</sequence>
<evidence type="ECO:0000313" key="3">
    <source>
        <dbReference type="Proteomes" id="UP000050863"/>
    </source>
</evidence>
<evidence type="ECO:0000313" key="2">
    <source>
        <dbReference type="EMBL" id="KRR05395.1"/>
    </source>
</evidence>
<dbReference type="EMBL" id="LLXZ01000123">
    <property type="protein sequence ID" value="KRR05395.1"/>
    <property type="molecule type" value="Genomic_DNA"/>
</dbReference>
<keyword evidence="1" id="KW-0732">Signal</keyword>
<dbReference type="AlphaFoldDB" id="A0A0R3LJ74"/>
<proteinExistence type="predicted"/>
<gene>
    <name evidence="2" type="ORF">CQ12_20075</name>
</gene>
<reference evidence="2 3" key="1">
    <citation type="submission" date="2014-03" db="EMBL/GenBank/DDBJ databases">
        <title>Bradyrhizobium valentinum sp. nov., isolated from effective nodules of Lupinus mariae-josephae, a lupine endemic of basic-lime soils in Eastern Spain.</title>
        <authorList>
            <person name="Duran D."/>
            <person name="Rey L."/>
            <person name="Navarro A."/>
            <person name="Busquets A."/>
            <person name="Imperial J."/>
            <person name="Ruiz-Argueso T."/>
        </authorList>
    </citation>
    <scope>NUCLEOTIDE SEQUENCE [LARGE SCALE GENOMIC DNA]</scope>
    <source>
        <strain evidence="2 3">PAC68</strain>
    </source>
</reference>
<protein>
    <recommendedName>
        <fullName evidence="4">DUF1508 domain-containing protein</fullName>
    </recommendedName>
</protein>
<name>A0A0R3LJ74_9BRAD</name>
<organism evidence="2 3">
    <name type="scientific">Bradyrhizobium jicamae</name>
    <dbReference type="NCBI Taxonomy" id="280332"/>
    <lineage>
        <taxon>Bacteria</taxon>
        <taxon>Pseudomonadati</taxon>
        <taxon>Pseudomonadota</taxon>
        <taxon>Alphaproteobacteria</taxon>
        <taxon>Hyphomicrobiales</taxon>
        <taxon>Nitrobacteraceae</taxon>
        <taxon>Bradyrhizobium</taxon>
    </lineage>
</organism>